<protein>
    <submittedName>
        <fullName evidence="1">Uncharacterized protein</fullName>
    </submittedName>
</protein>
<organism evidence="1 2">
    <name type="scientific">Trifolium medium</name>
    <dbReference type="NCBI Taxonomy" id="97028"/>
    <lineage>
        <taxon>Eukaryota</taxon>
        <taxon>Viridiplantae</taxon>
        <taxon>Streptophyta</taxon>
        <taxon>Embryophyta</taxon>
        <taxon>Tracheophyta</taxon>
        <taxon>Spermatophyta</taxon>
        <taxon>Magnoliopsida</taxon>
        <taxon>eudicotyledons</taxon>
        <taxon>Gunneridae</taxon>
        <taxon>Pentapetalae</taxon>
        <taxon>rosids</taxon>
        <taxon>fabids</taxon>
        <taxon>Fabales</taxon>
        <taxon>Fabaceae</taxon>
        <taxon>Papilionoideae</taxon>
        <taxon>50 kb inversion clade</taxon>
        <taxon>NPAAA clade</taxon>
        <taxon>Hologalegina</taxon>
        <taxon>IRL clade</taxon>
        <taxon>Trifolieae</taxon>
        <taxon>Trifolium</taxon>
    </lineage>
</organism>
<dbReference type="AlphaFoldDB" id="A0A392WCZ4"/>
<name>A0A392WCZ4_9FABA</name>
<evidence type="ECO:0000313" key="2">
    <source>
        <dbReference type="Proteomes" id="UP000265520"/>
    </source>
</evidence>
<feature type="non-terminal residue" evidence="1">
    <location>
        <position position="1"/>
    </location>
</feature>
<sequence length="66" mass="7019">GPVVEITTVLPEEQTQVVVEGRVSKETVEEVIPLAAGLAMTDKDTATGEIASDIAPLRKKKRTKCA</sequence>
<dbReference type="EMBL" id="LXQA011469294">
    <property type="protein sequence ID" value="MCI98287.1"/>
    <property type="molecule type" value="Genomic_DNA"/>
</dbReference>
<accession>A0A392WCZ4</accession>
<dbReference type="Proteomes" id="UP000265520">
    <property type="component" value="Unassembled WGS sequence"/>
</dbReference>
<evidence type="ECO:0000313" key="1">
    <source>
        <dbReference type="EMBL" id="MCI98287.1"/>
    </source>
</evidence>
<proteinExistence type="predicted"/>
<reference evidence="1 2" key="1">
    <citation type="journal article" date="2018" name="Front. Plant Sci.">
        <title>Red Clover (Trifolium pratense) and Zigzag Clover (T. medium) - A Picture of Genomic Similarities and Differences.</title>
        <authorList>
            <person name="Dluhosova J."/>
            <person name="Istvanek J."/>
            <person name="Nedelnik J."/>
            <person name="Repkova J."/>
        </authorList>
    </citation>
    <scope>NUCLEOTIDE SEQUENCE [LARGE SCALE GENOMIC DNA]</scope>
    <source>
        <strain evidence="2">cv. 10/8</strain>
        <tissue evidence="1">Leaf</tissue>
    </source>
</reference>
<comment type="caution">
    <text evidence="1">The sequence shown here is derived from an EMBL/GenBank/DDBJ whole genome shotgun (WGS) entry which is preliminary data.</text>
</comment>
<feature type="non-terminal residue" evidence="1">
    <location>
        <position position="66"/>
    </location>
</feature>
<keyword evidence="2" id="KW-1185">Reference proteome</keyword>